<evidence type="ECO:0000313" key="1">
    <source>
        <dbReference type="EMBL" id="NMP24038.1"/>
    </source>
</evidence>
<protein>
    <submittedName>
        <fullName evidence="1">Uncharacterized protein</fullName>
    </submittedName>
</protein>
<gene>
    <name evidence="1" type="ORF">HIJ39_17025</name>
</gene>
<dbReference type="EMBL" id="JABBVZ010000080">
    <property type="protein sequence ID" value="NMP24038.1"/>
    <property type="molecule type" value="Genomic_DNA"/>
</dbReference>
<organism evidence="1 2">
    <name type="scientific">Sulfobacillus harzensis</name>
    <dbReference type="NCBI Taxonomy" id="2729629"/>
    <lineage>
        <taxon>Bacteria</taxon>
        <taxon>Bacillati</taxon>
        <taxon>Bacillota</taxon>
        <taxon>Clostridia</taxon>
        <taxon>Eubacteriales</taxon>
        <taxon>Clostridiales Family XVII. Incertae Sedis</taxon>
        <taxon>Sulfobacillus</taxon>
    </lineage>
</organism>
<comment type="caution">
    <text evidence="1">The sequence shown here is derived from an EMBL/GenBank/DDBJ whole genome shotgun (WGS) entry which is preliminary data.</text>
</comment>
<keyword evidence="2" id="KW-1185">Reference proteome</keyword>
<dbReference type="RefSeq" id="WP_169101809.1">
    <property type="nucleotide sequence ID" value="NZ_JABBVZ010000080.1"/>
</dbReference>
<dbReference type="Proteomes" id="UP000533476">
    <property type="component" value="Unassembled WGS sequence"/>
</dbReference>
<accession>A0A7Y0L659</accession>
<evidence type="ECO:0000313" key="2">
    <source>
        <dbReference type="Proteomes" id="UP000533476"/>
    </source>
</evidence>
<dbReference type="AlphaFoldDB" id="A0A7Y0L659"/>
<reference evidence="1 2" key="1">
    <citation type="submission" date="2020-04" db="EMBL/GenBank/DDBJ databases">
        <authorList>
            <person name="Zhang R."/>
            <person name="Schippers A."/>
        </authorList>
    </citation>
    <scope>NUCLEOTIDE SEQUENCE [LARGE SCALE GENOMIC DNA]</scope>
    <source>
        <strain evidence="1 2">DSM 109850</strain>
    </source>
</reference>
<proteinExistence type="predicted"/>
<name>A0A7Y0L659_9FIRM</name>
<sequence>MERIDRIGFREQGISVQEIQGHWIEIRLVWGGEITMSQGVARTIWAMLGELLAAMDAREKQEAQ</sequence>